<evidence type="ECO:0000256" key="4">
    <source>
        <dbReference type="ARBA" id="ARBA00022827"/>
    </source>
</evidence>
<comment type="caution">
    <text evidence="7">The sequence shown here is derived from an EMBL/GenBank/DDBJ whole genome shotgun (WGS) entry which is preliminary data.</text>
</comment>
<dbReference type="SUPFAM" id="SSF47203">
    <property type="entry name" value="Acyl-CoA dehydrogenase C-terminal domain-like"/>
    <property type="match status" value="1"/>
</dbReference>
<dbReference type="AlphaFoldDB" id="A0A7W6FQB7"/>
<dbReference type="PANTHER" id="PTHR43884:SF20">
    <property type="entry name" value="ACYL-COA DEHYDROGENASE FADE28"/>
    <property type="match status" value="1"/>
</dbReference>
<sequence>MSGTIDIEELREAIRGVLSDRSGGAIDIPGDEGRGLDRALWGEMAGLGWLGMIVPQAHGGLGLGLEHLAVLYEELGRELASVPVLPTMLAAAAIARHAGPETQARWLPALAAGGCLAAFALPRDAPLPLLDARGALAGEVDHLLFADCAGLLALPVRAGEGQMALVLLPTDAAGVTVARRPLVDLTRSAGRVTLDGARVEDGHLLGLAEADWAALLDHAAMALACDAAGGAEALLERTVDYLCMREQFGRPIGSFQALKHRVADWKVRIEAVKVLARHAAALVEAGAADASAMASGAKAHGCDVYAAFAGDAVQLHGGIGFTWEHPCHLFLKRAKLSQQLFGGPAMHRDRVARLAIG</sequence>
<keyword evidence="8" id="KW-1185">Reference proteome</keyword>
<dbReference type="GO" id="GO:0005509">
    <property type="term" value="F:calcium ion binding"/>
    <property type="evidence" value="ECO:0007669"/>
    <property type="project" value="InterPro"/>
</dbReference>
<evidence type="ECO:0000256" key="1">
    <source>
        <dbReference type="ARBA" id="ARBA00001974"/>
    </source>
</evidence>
<dbReference type="PROSITE" id="PS50222">
    <property type="entry name" value="EF_HAND_2"/>
    <property type="match status" value="1"/>
</dbReference>
<dbReference type="Gene3D" id="1.10.540.10">
    <property type="entry name" value="Acyl-CoA dehydrogenase/oxidase, N-terminal domain"/>
    <property type="match status" value="1"/>
</dbReference>
<protein>
    <submittedName>
        <fullName evidence="7">Alkylation response protein AidB-like acyl-CoA dehydrogenase</fullName>
    </submittedName>
</protein>
<keyword evidence="4" id="KW-0274">FAD</keyword>
<proteinExistence type="inferred from homology"/>
<dbReference type="InterPro" id="IPR037069">
    <property type="entry name" value="AcylCoA_DH/ox_N_sf"/>
</dbReference>
<evidence type="ECO:0000256" key="5">
    <source>
        <dbReference type="ARBA" id="ARBA00023002"/>
    </source>
</evidence>
<dbReference type="InterPro" id="IPR002048">
    <property type="entry name" value="EF_hand_dom"/>
</dbReference>
<comment type="similarity">
    <text evidence="2">Belongs to the acyl-CoA dehydrogenase family.</text>
</comment>
<evidence type="ECO:0000313" key="8">
    <source>
        <dbReference type="Proteomes" id="UP000571950"/>
    </source>
</evidence>
<accession>A0A7W6FQB7</accession>
<dbReference type="PANTHER" id="PTHR43884">
    <property type="entry name" value="ACYL-COA DEHYDROGENASE"/>
    <property type="match status" value="1"/>
</dbReference>
<dbReference type="InterPro" id="IPR013786">
    <property type="entry name" value="AcylCoA_DH/ox_N"/>
</dbReference>
<dbReference type="InterPro" id="IPR036250">
    <property type="entry name" value="AcylCo_DH-like_C"/>
</dbReference>
<comment type="cofactor">
    <cofactor evidence="1">
        <name>FAD</name>
        <dbReference type="ChEBI" id="CHEBI:57692"/>
    </cofactor>
</comment>
<keyword evidence="5" id="KW-0560">Oxidoreductase</keyword>
<dbReference type="Proteomes" id="UP000571950">
    <property type="component" value="Unassembled WGS sequence"/>
</dbReference>
<reference evidence="7 8" key="1">
    <citation type="submission" date="2020-08" db="EMBL/GenBank/DDBJ databases">
        <title>Genomic Encyclopedia of Type Strains, Phase IV (KMG-IV): sequencing the most valuable type-strain genomes for metagenomic binning, comparative biology and taxonomic classification.</title>
        <authorList>
            <person name="Goeker M."/>
        </authorList>
    </citation>
    <scope>NUCLEOTIDE SEQUENCE [LARGE SCALE GENOMIC DNA]</scope>
    <source>
        <strain evidence="7 8">DSM 26189</strain>
    </source>
</reference>
<evidence type="ECO:0000259" key="6">
    <source>
        <dbReference type="PROSITE" id="PS50222"/>
    </source>
</evidence>
<dbReference type="RefSeq" id="WP_188071388.1">
    <property type="nucleotide sequence ID" value="NZ_JACIDT010000004.1"/>
</dbReference>
<organism evidence="7 8">
    <name type="scientific">Sphingobium jiangsuense</name>
    <dbReference type="NCBI Taxonomy" id="870476"/>
    <lineage>
        <taxon>Bacteria</taxon>
        <taxon>Pseudomonadati</taxon>
        <taxon>Pseudomonadota</taxon>
        <taxon>Alphaproteobacteria</taxon>
        <taxon>Sphingomonadales</taxon>
        <taxon>Sphingomonadaceae</taxon>
        <taxon>Sphingobium</taxon>
    </lineage>
</organism>
<name>A0A7W6FQB7_9SPHN</name>
<dbReference type="EMBL" id="JACIDT010000004">
    <property type="protein sequence ID" value="MBB3925844.1"/>
    <property type="molecule type" value="Genomic_DNA"/>
</dbReference>
<dbReference type="Gene3D" id="1.20.140.10">
    <property type="entry name" value="Butyryl-CoA Dehydrogenase, subunit A, domain 3"/>
    <property type="match status" value="1"/>
</dbReference>
<dbReference type="GO" id="GO:0050660">
    <property type="term" value="F:flavin adenine dinucleotide binding"/>
    <property type="evidence" value="ECO:0007669"/>
    <property type="project" value="InterPro"/>
</dbReference>
<gene>
    <name evidence="7" type="ORF">GGR43_001559</name>
</gene>
<evidence type="ECO:0000313" key="7">
    <source>
        <dbReference type="EMBL" id="MBB3925844.1"/>
    </source>
</evidence>
<dbReference type="Pfam" id="PF00441">
    <property type="entry name" value="Acyl-CoA_dh_1"/>
    <property type="match status" value="1"/>
</dbReference>
<dbReference type="Pfam" id="PF02771">
    <property type="entry name" value="Acyl-CoA_dh_N"/>
    <property type="match status" value="1"/>
</dbReference>
<dbReference type="InterPro" id="IPR009100">
    <property type="entry name" value="AcylCoA_DH/oxidase_NM_dom_sf"/>
</dbReference>
<dbReference type="InterPro" id="IPR009075">
    <property type="entry name" value="AcylCo_DH/oxidase_C"/>
</dbReference>
<feature type="domain" description="EF-hand" evidence="6">
    <location>
        <begin position="1"/>
        <end position="20"/>
    </location>
</feature>
<evidence type="ECO:0000256" key="2">
    <source>
        <dbReference type="ARBA" id="ARBA00009347"/>
    </source>
</evidence>
<dbReference type="GO" id="GO:0003995">
    <property type="term" value="F:acyl-CoA dehydrogenase activity"/>
    <property type="evidence" value="ECO:0007669"/>
    <property type="project" value="TreeGrafter"/>
</dbReference>
<keyword evidence="3" id="KW-0285">Flavoprotein</keyword>
<evidence type="ECO:0000256" key="3">
    <source>
        <dbReference type="ARBA" id="ARBA00022630"/>
    </source>
</evidence>
<dbReference type="SUPFAM" id="SSF56645">
    <property type="entry name" value="Acyl-CoA dehydrogenase NM domain-like"/>
    <property type="match status" value="1"/>
</dbReference>